<name>A0A9P5Y5J5_9AGAR</name>
<feature type="region of interest" description="Disordered" evidence="1">
    <location>
        <begin position="135"/>
        <end position="159"/>
    </location>
</feature>
<dbReference type="AlphaFoldDB" id="A0A9P5Y5J5"/>
<gene>
    <name evidence="2" type="ORF">BDZ94DRAFT_1309562</name>
</gene>
<sequence>MAIVVAPKPLHTFPIHSSLHDNFSDDTVEDMTEIEAELDYPLSDDAFFGPSSPENQLGLPENRNWFGHFHKAESSSCESSVPKDNSDTKIKPDIVPEECNMNISTINPLEGKFIIEVCIKGGNLINPVFNFNFQEKERSKKQRHKSNKRDDGQGKRQKL</sequence>
<reference evidence="2" key="1">
    <citation type="submission" date="2020-11" db="EMBL/GenBank/DDBJ databases">
        <authorList>
            <consortium name="DOE Joint Genome Institute"/>
            <person name="Ahrendt S."/>
            <person name="Riley R."/>
            <person name="Andreopoulos W."/>
            <person name="Labutti K."/>
            <person name="Pangilinan J."/>
            <person name="Ruiz-Duenas F.J."/>
            <person name="Barrasa J.M."/>
            <person name="Sanchez-Garcia M."/>
            <person name="Camarero S."/>
            <person name="Miyauchi S."/>
            <person name="Serrano A."/>
            <person name="Linde D."/>
            <person name="Babiker R."/>
            <person name="Drula E."/>
            <person name="Ayuso-Fernandez I."/>
            <person name="Pacheco R."/>
            <person name="Padilla G."/>
            <person name="Ferreira P."/>
            <person name="Barriuso J."/>
            <person name="Kellner H."/>
            <person name="Castanera R."/>
            <person name="Alfaro M."/>
            <person name="Ramirez L."/>
            <person name="Pisabarro A.G."/>
            <person name="Kuo A."/>
            <person name="Tritt A."/>
            <person name="Lipzen A."/>
            <person name="He G."/>
            <person name="Yan M."/>
            <person name="Ng V."/>
            <person name="Cullen D."/>
            <person name="Martin F."/>
            <person name="Rosso M.-N."/>
            <person name="Henrissat B."/>
            <person name="Hibbett D."/>
            <person name="Martinez A.T."/>
            <person name="Grigoriev I.V."/>
        </authorList>
    </citation>
    <scope>NUCLEOTIDE SEQUENCE</scope>
    <source>
        <strain evidence="2">CBS 247.69</strain>
    </source>
</reference>
<proteinExistence type="predicted"/>
<keyword evidence="3" id="KW-1185">Reference proteome</keyword>
<feature type="compositionally biased region" description="Basic and acidic residues" evidence="1">
    <location>
        <begin position="148"/>
        <end position="159"/>
    </location>
</feature>
<evidence type="ECO:0000313" key="3">
    <source>
        <dbReference type="Proteomes" id="UP000807353"/>
    </source>
</evidence>
<evidence type="ECO:0000256" key="1">
    <source>
        <dbReference type="SAM" id="MobiDB-lite"/>
    </source>
</evidence>
<evidence type="ECO:0000313" key="2">
    <source>
        <dbReference type="EMBL" id="KAF9462673.1"/>
    </source>
</evidence>
<protein>
    <submittedName>
        <fullName evidence="2">Uncharacterized protein</fullName>
    </submittedName>
</protein>
<comment type="caution">
    <text evidence="2">The sequence shown here is derived from an EMBL/GenBank/DDBJ whole genome shotgun (WGS) entry which is preliminary data.</text>
</comment>
<dbReference type="EMBL" id="MU150270">
    <property type="protein sequence ID" value="KAF9462673.1"/>
    <property type="molecule type" value="Genomic_DNA"/>
</dbReference>
<accession>A0A9P5Y5J5</accession>
<dbReference type="Proteomes" id="UP000807353">
    <property type="component" value="Unassembled WGS sequence"/>
</dbReference>
<organism evidence="2 3">
    <name type="scientific">Collybia nuda</name>
    <dbReference type="NCBI Taxonomy" id="64659"/>
    <lineage>
        <taxon>Eukaryota</taxon>
        <taxon>Fungi</taxon>
        <taxon>Dikarya</taxon>
        <taxon>Basidiomycota</taxon>
        <taxon>Agaricomycotina</taxon>
        <taxon>Agaricomycetes</taxon>
        <taxon>Agaricomycetidae</taxon>
        <taxon>Agaricales</taxon>
        <taxon>Tricholomatineae</taxon>
        <taxon>Clitocybaceae</taxon>
        <taxon>Collybia</taxon>
    </lineage>
</organism>